<dbReference type="RefSeq" id="WP_027272145.1">
    <property type="nucleotide sequence ID" value="NZ_CAAAJE010000032.1"/>
</dbReference>
<evidence type="ECO:0000313" key="4">
    <source>
        <dbReference type="Proteomes" id="UP000054621"/>
    </source>
</evidence>
<accession>A0A0W0YRP0</accession>
<dbReference type="EMBL" id="LNYV01000006">
    <property type="protein sequence ID" value="KTD59549.1"/>
    <property type="molecule type" value="Genomic_DNA"/>
</dbReference>
<evidence type="ECO:0000256" key="1">
    <source>
        <dbReference type="SAM" id="Coils"/>
    </source>
</evidence>
<feature type="coiled-coil region" evidence="1">
    <location>
        <begin position="81"/>
        <end position="115"/>
    </location>
</feature>
<dbReference type="PATRIC" id="fig|28087.4.peg.686"/>
<evidence type="ECO:0000256" key="2">
    <source>
        <dbReference type="SAM" id="MobiDB-lite"/>
    </source>
</evidence>
<organism evidence="3 4">
    <name type="scientific">Legionella sainthelensi</name>
    <dbReference type="NCBI Taxonomy" id="28087"/>
    <lineage>
        <taxon>Bacteria</taxon>
        <taxon>Pseudomonadati</taxon>
        <taxon>Pseudomonadota</taxon>
        <taxon>Gammaproteobacteria</taxon>
        <taxon>Legionellales</taxon>
        <taxon>Legionellaceae</taxon>
        <taxon>Legionella</taxon>
    </lineage>
</organism>
<proteinExistence type="predicted"/>
<keyword evidence="1" id="KW-0175">Coiled coil</keyword>
<dbReference type="OrthoDB" id="5653271at2"/>
<feature type="region of interest" description="Disordered" evidence="2">
    <location>
        <begin position="1"/>
        <end position="57"/>
    </location>
</feature>
<protein>
    <submittedName>
        <fullName evidence="3">Coiled-coil protein</fullName>
    </submittedName>
</protein>
<sequence length="118" mass="13817">MTKKAANTRQKNGAHKTNHPYSDKDHQLFFNQRSPHSSGIKKTRKTKNEQHPTQEIKLETPTEILLAGILEELKTQNMIELVKLQAQQQQEQEELEAAEKMKEEDNARFEEIRNSMYI</sequence>
<gene>
    <name evidence="3" type="ORF">Lsai_0641</name>
</gene>
<name>A0A0W0YRP0_9GAMM</name>
<feature type="compositionally biased region" description="Polar residues" evidence="2">
    <location>
        <begin position="1"/>
        <end position="11"/>
    </location>
</feature>
<comment type="caution">
    <text evidence="3">The sequence shown here is derived from an EMBL/GenBank/DDBJ whole genome shotgun (WGS) entry which is preliminary data.</text>
</comment>
<dbReference type="eggNOG" id="ENOG5031EDX">
    <property type="taxonomic scope" value="Bacteria"/>
</dbReference>
<dbReference type="Proteomes" id="UP000054621">
    <property type="component" value="Unassembled WGS sequence"/>
</dbReference>
<evidence type="ECO:0000313" key="3">
    <source>
        <dbReference type="EMBL" id="KTD59549.1"/>
    </source>
</evidence>
<reference evidence="3 4" key="1">
    <citation type="submission" date="2015-11" db="EMBL/GenBank/DDBJ databases">
        <title>Genomic analysis of 38 Legionella species identifies large and diverse effector repertoires.</title>
        <authorList>
            <person name="Burstein D."/>
            <person name="Amaro F."/>
            <person name="Zusman T."/>
            <person name="Lifshitz Z."/>
            <person name="Cohen O."/>
            <person name="Gilbert J.A."/>
            <person name="Pupko T."/>
            <person name="Shuman H.A."/>
            <person name="Segal G."/>
        </authorList>
    </citation>
    <scope>NUCLEOTIDE SEQUENCE [LARGE SCALE GENOMIC DNA]</scope>
    <source>
        <strain evidence="3 4">Mt.St.Helens-4</strain>
    </source>
</reference>
<dbReference type="AlphaFoldDB" id="A0A0W0YRP0"/>
<feature type="compositionally biased region" description="Basic and acidic residues" evidence="2">
    <location>
        <begin position="46"/>
        <end position="57"/>
    </location>
</feature>